<organism evidence="3 4">
    <name type="scientific">Adineta steineri</name>
    <dbReference type="NCBI Taxonomy" id="433720"/>
    <lineage>
        <taxon>Eukaryota</taxon>
        <taxon>Metazoa</taxon>
        <taxon>Spiralia</taxon>
        <taxon>Gnathifera</taxon>
        <taxon>Rotifera</taxon>
        <taxon>Eurotatoria</taxon>
        <taxon>Bdelloidea</taxon>
        <taxon>Adinetida</taxon>
        <taxon>Adinetidae</taxon>
        <taxon>Adineta</taxon>
    </lineage>
</organism>
<dbReference type="AlphaFoldDB" id="A0A815AVV8"/>
<keyword evidence="1" id="KW-0677">Repeat</keyword>
<dbReference type="GO" id="GO:0000209">
    <property type="term" value="P:protein polyubiquitination"/>
    <property type="evidence" value="ECO:0007669"/>
    <property type="project" value="TreeGrafter"/>
</dbReference>
<dbReference type="InterPro" id="IPR001258">
    <property type="entry name" value="NHL_repeat"/>
</dbReference>
<dbReference type="EMBL" id="CAJNOM010000231">
    <property type="protein sequence ID" value="CAF1261935.1"/>
    <property type="molecule type" value="Genomic_DNA"/>
</dbReference>
<dbReference type="PANTHER" id="PTHR24104">
    <property type="entry name" value="E3 UBIQUITIN-PROTEIN LIGASE NHLRC1-RELATED"/>
    <property type="match status" value="1"/>
</dbReference>
<dbReference type="Proteomes" id="UP000663832">
    <property type="component" value="Unassembled WGS sequence"/>
</dbReference>
<dbReference type="InterPro" id="IPR050952">
    <property type="entry name" value="TRIM-NHL_E3_ligases"/>
</dbReference>
<comment type="caution">
    <text evidence="3">The sequence shown here is derived from an EMBL/GenBank/DDBJ whole genome shotgun (WGS) entry which is preliminary data.</text>
</comment>
<evidence type="ECO:0000256" key="1">
    <source>
        <dbReference type="ARBA" id="ARBA00022737"/>
    </source>
</evidence>
<dbReference type="OrthoDB" id="10031071at2759"/>
<feature type="repeat" description="NHL" evidence="2">
    <location>
        <begin position="250"/>
        <end position="275"/>
    </location>
</feature>
<reference evidence="3" key="1">
    <citation type="submission" date="2021-02" db="EMBL/GenBank/DDBJ databases">
        <authorList>
            <person name="Nowell W R."/>
        </authorList>
    </citation>
    <scope>NUCLEOTIDE SEQUENCE</scope>
</reference>
<evidence type="ECO:0000313" key="3">
    <source>
        <dbReference type="EMBL" id="CAF1261935.1"/>
    </source>
</evidence>
<dbReference type="Pfam" id="PF01436">
    <property type="entry name" value="NHL"/>
    <property type="match status" value="1"/>
</dbReference>
<dbReference type="GO" id="GO:0061630">
    <property type="term" value="F:ubiquitin protein ligase activity"/>
    <property type="evidence" value="ECO:0007669"/>
    <property type="project" value="TreeGrafter"/>
</dbReference>
<evidence type="ECO:0008006" key="5">
    <source>
        <dbReference type="Google" id="ProtNLM"/>
    </source>
</evidence>
<sequence>MMSDNKSSVGSFDNDSSVVTVEDAINADIVKKKLLADNNLLQVLTHIDPLAILSKLAHIRIDEQKQYSYNYSLIEQIDQWERNSIEIIQEKAKDCREIVIKSSQPYINDIKKKFNNLNEQIKQFHSENDFNEINLIYLRNRLIKITQALNNSLNIYIQEDSKSFINEIAIISEKKPKFNKWKQDAITVAGGNLAGQKLNQFNCPAGIFIDKKKNIFIVDCANHRVVEWKYNTTEVQIIAGGNGKGNRMNQLNYPQGIIVDRLGQIYVADSGNSRIMRWCEGKEEGEVIVGGNQRHQLHGCHDLSFEDEGNLYVVDLLNYRIVKFEII</sequence>
<dbReference type="Gene3D" id="2.120.10.30">
    <property type="entry name" value="TolB, C-terminal domain"/>
    <property type="match status" value="1"/>
</dbReference>
<dbReference type="CDD" id="cd05819">
    <property type="entry name" value="NHL"/>
    <property type="match status" value="1"/>
</dbReference>
<dbReference type="InterPro" id="IPR011042">
    <property type="entry name" value="6-blade_b-propeller_TolB-like"/>
</dbReference>
<gene>
    <name evidence="3" type="ORF">QVE165_LOCUS29099</name>
</gene>
<keyword evidence="4" id="KW-1185">Reference proteome</keyword>
<proteinExistence type="predicted"/>
<protein>
    <recommendedName>
        <fullName evidence="5">NHL repeat containing protein</fullName>
    </recommendedName>
</protein>
<evidence type="ECO:0000313" key="4">
    <source>
        <dbReference type="Proteomes" id="UP000663832"/>
    </source>
</evidence>
<name>A0A815AVV8_9BILA</name>
<evidence type="ECO:0000256" key="2">
    <source>
        <dbReference type="PROSITE-ProRule" id="PRU00504"/>
    </source>
</evidence>
<accession>A0A815AVV8</accession>
<dbReference type="GO" id="GO:0043161">
    <property type="term" value="P:proteasome-mediated ubiquitin-dependent protein catabolic process"/>
    <property type="evidence" value="ECO:0007669"/>
    <property type="project" value="TreeGrafter"/>
</dbReference>
<dbReference type="PROSITE" id="PS51125">
    <property type="entry name" value="NHL"/>
    <property type="match status" value="1"/>
</dbReference>
<dbReference type="PANTHER" id="PTHR24104:SF25">
    <property type="entry name" value="PROTEIN LIN-41"/>
    <property type="match status" value="1"/>
</dbReference>
<dbReference type="SUPFAM" id="SSF101898">
    <property type="entry name" value="NHL repeat"/>
    <property type="match status" value="1"/>
</dbReference>
<dbReference type="GO" id="GO:0008270">
    <property type="term" value="F:zinc ion binding"/>
    <property type="evidence" value="ECO:0007669"/>
    <property type="project" value="UniProtKB-KW"/>
</dbReference>